<proteinExistence type="predicted"/>
<evidence type="ECO:0008006" key="4">
    <source>
        <dbReference type="Google" id="ProtNLM"/>
    </source>
</evidence>
<dbReference type="PROSITE" id="PS51257">
    <property type="entry name" value="PROKAR_LIPOPROTEIN"/>
    <property type="match status" value="1"/>
</dbReference>
<evidence type="ECO:0000313" key="2">
    <source>
        <dbReference type="EMBL" id="MBW6397454.1"/>
    </source>
</evidence>
<name>A0ABS7A580_9PROT</name>
<protein>
    <recommendedName>
        <fullName evidence="4">DUF3300 domain-containing protein</fullName>
    </recommendedName>
</protein>
<dbReference type="Proteomes" id="UP001196565">
    <property type="component" value="Unassembled WGS sequence"/>
</dbReference>
<accession>A0ABS7A580</accession>
<gene>
    <name evidence="2" type="ORF">KPL78_06320</name>
</gene>
<feature type="signal peptide" evidence="1">
    <location>
        <begin position="1"/>
        <end position="20"/>
    </location>
</feature>
<keyword evidence="1" id="KW-0732">Signal</keyword>
<organism evidence="2 3">
    <name type="scientific">Roseomonas alba</name>
    <dbReference type="NCBI Taxonomy" id="2846776"/>
    <lineage>
        <taxon>Bacteria</taxon>
        <taxon>Pseudomonadati</taxon>
        <taxon>Pseudomonadota</taxon>
        <taxon>Alphaproteobacteria</taxon>
        <taxon>Acetobacterales</taxon>
        <taxon>Roseomonadaceae</taxon>
        <taxon>Roseomonas</taxon>
    </lineage>
</organism>
<dbReference type="RefSeq" id="WP_219762069.1">
    <property type="nucleotide sequence ID" value="NZ_JAHYBZ010000002.1"/>
</dbReference>
<feature type="chain" id="PRO_5046859076" description="DUF3300 domain-containing protein" evidence="1">
    <location>
        <begin position="21"/>
        <end position="179"/>
    </location>
</feature>
<dbReference type="EMBL" id="JAHYBZ010000002">
    <property type="protein sequence ID" value="MBW6397454.1"/>
    <property type="molecule type" value="Genomic_DNA"/>
</dbReference>
<sequence>MRRHSALALLLLAAACAPQAPSPTLPAGVGTAAATSQPVLGVGREVVGFFRNPQPNQPAAAARAIAELEWLADNLPNNPRWQRASSVGLNGLQQSRWEARRALGIPERAPAQAVINGLAAAARAIDANDQAALARALPRNVFPLGPQATVQRLSAPPQVRDLMGAYESLISDPVQGAVH</sequence>
<keyword evidence="3" id="KW-1185">Reference proteome</keyword>
<evidence type="ECO:0000256" key="1">
    <source>
        <dbReference type="SAM" id="SignalP"/>
    </source>
</evidence>
<reference evidence="2 3" key="1">
    <citation type="submission" date="2021-07" db="EMBL/GenBank/DDBJ databases">
        <authorList>
            <person name="So Y."/>
        </authorList>
    </citation>
    <scope>NUCLEOTIDE SEQUENCE [LARGE SCALE GENOMIC DNA]</scope>
    <source>
        <strain evidence="2 3">HJA6</strain>
    </source>
</reference>
<comment type="caution">
    <text evidence="2">The sequence shown here is derived from an EMBL/GenBank/DDBJ whole genome shotgun (WGS) entry which is preliminary data.</text>
</comment>
<evidence type="ECO:0000313" key="3">
    <source>
        <dbReference type="Proteomes" id="UP001196565"/>
    </source>
</evidence>